<feature type="transmembrane region" description="Helical" evidence="1">
    <location>
        <begin position="117"/>
        <end position="140"/>
    </location>
</feature>
<feature type="transmembrane region" description="Helical" evidence="1">
    <location>
        <begin position="58"/>
        <end position="75"/>
    </location>
</feature>
<keyword evidence="1" id="KW-0812">Transmembrane</keyword>
<feature type="transmembrane region" description="Helical" evidence="1">
    <location>
        <begin position="82"/>
        <end position="105"/>
    </location>
</feature>
<feature type="transmembrane region" description="Helical" evidence="1">
    <location>
        <begin position="6"/>
        <end position="23"/>
    </location>
</feature>
<dbReference type="GO" id="GO:0042802">
    <property type="term" value="F:identical protein binding"/>
    <property type="evidence" value="ECO:0007669"/>
    <property type="project" value="TreeGrafter"/>
</dbReference>
<evidence type="ECO:0000256" key="1">
    <source>
        <dbReference type="SAM" id="Phobius"/>
    </source>
</evidence>
<evidence type="ECO:0000259" key="2">
    <source>
        <dbReference type="Pfam" id="PF14501"/>
    </source>
</evidence>
<dbReference type="InterPro" id="IPR032834">
    <property type="entry name" value="NatK-like_C"/>
</dbReference>
<dbReference type="GO" id="GO:0016301">
    <property type="term" value="F:kinase activity"/>
    <property type="evidence" value="ECO:0007669"/>
    <property type="project" value="UniProtKB-KW"/>
</dbReference>
<feature type="transmembrane region" description="Helical" evidence="1">
    <location>
        <begin position="182"/>
        <end position="204"/>
    </location>
</feature>
<accession>A0A380KWJ2</accession>
<gene>
    <name evidence="3" type="primary">comD</name>
    <name evidence="3" type="ORF">NCTC13765_00790</name>
</gene>
<keyword evidence="1" id="KW-1133">Transmembrane helix</keyword>
<dbReference type="EMBL" id="UHFR01000005">
    <property type="protein sequence ID" value="SUN76302.1"/>
    <property type="molecule type" value="Genomic_DNA"/>
</dbReference>
<keyword evidence="4" id="KW-1185">Reference proteome</keyword>
<keyword evidence="1" id="KW-0472">Membrane</keyword>
<dbReference type="PANTHER" id="PTHR40448">
    <property type="entry name" value="TWO-COMPONENT SENSOR HISTIDINE KINASE"/>
    <property type="match status" value="1"/>
</dbReference>
<name>A0A380KWJ2_9STRE</name>
<keyword evidence="3" id="KW-0418">Kinase</keyword>
<evidence type="ECO:0000313" key="3">
    <source>
        <dbReference type="EMBL" id="SUN76302.1"/>
    </source>
</evidence>
<dbReference type="Proteomes" id="UP000254634">
    <property type="component" value="Unassembled WGS sequence"/>
</dbReference>
<dbReference type="SUPFAM" id="SSF55874">
    <property type="entry name" value="ATPase domain of HSP90 chaperone/DNA topoisomerase II/histidine kinase"/>
    <property type="match status" value="1"/>
</dbReference>
<organism evidence="3 4">
    <name type="scientific">Streptococcus massiliensis</name>
    <dbReference type="NCBI Taxonomy" id="313439"/>
    <lineage>
        <taxon>Bacteria</taxon>
        <taxon>Bacillati</taxon>
        <taxon>Bacillota</taxon>
        <taxon>Bacilli</taxon>
        <taxon>Lactobacillales</taxon>
        <taxon>Streptococcaceae</taxon>
        <taxon>Streptococcus</taxon>
    </lineage>
</organism>
<sequence>MSIQQVFLLISIFIDSLLLVKVYEVSNKAKADFRFICLCIISLILPPFSYLIHPSIEIIIYVVEPIFIYIYLKKYKKWKNYLALFMSFFLYNAVNTTRTFLDVFFSSLTGDEFFYRYIGYIGIILSTISIYTILFFIKYFKFDFTYFKEKNFQSLIENLGQLLLGNYIVLRFSDFLSQIPHFNSSASMIATVSFLGFLAILFYLRAFRERYEKEVEIKQKIKEQKLFQKYTNEIVSLYNEIRGFRHDYAGMLVSLNTSIQTGNMENVKNVYKNVLREANISLRSDKYTYFDLNNVEDAAFRSLLTEALLRAKEENLDLTFEIKEKIERVNLPLLELVRLTSILLDNAIEAACDTYYKKLNISLVKLDQSVVFIIQNSYKQKKIDVHQIFEPGFSTKGNSRGMGLNNVKEIIKKYENLMIDTEVTDEFFTQVVTFHKF</sequence>
<feature type="domain" description="Sensor histidine kinase NatK-like C-terminal" evidence="2">
    <location>
        <begin position="333"/>
        <end position="434"/>
    </location>
</feature>
<dbReference type="PANTHER" id="PTHR40448:SF1">
    <property type="entry name" value="TWO-COMPONENT SENSOR HISTIDINE KINASE"/>
    <property type="match status" value="1"/>
</dbReference>
<evidence type="ECO:0000313" key="4">
    <source>
        <dbReference type="Proteomes" id="UP000254634"/>
    </source>
</evidence>
<dbReference type="RefSeq" id="WP_019231904.1">
    <property type="nucleotide sequence ID" value="NZ_UHFR01000005.1"/>
</dbReference>
<dbReference type="AlphaFoldDB" id="A0A380KWJ2"/>
<proteinExistence type="predicted"/>
<dbReference type="Gene3D" id="3.30.565.10">
    <property type="entry name" value="Histidine kinase-like ATPase, C-terminal domain"/>
    <property type="match status" value="1"/>
</dbReference>
<protein>
    <submittedName>
        <fullName evidence="3">Histidine protein kinase ComD</fullName>
    </submittedName>
</protein>
<dbReference type="InterPro" id="IPR036890">
    <property type="entry name" value="HATPase_C_sf"/>
</dbReference>
<dbReference type="STRING" id="1123307.GCA_000380065_00383"/>
<keyword evidence="3" id="KW-0808">Transferase</keyword>
<dbReference type="Pfam" id="PF14501">
    <property type="entry name" value="HATPase_c_5"/>
    <property type="match status" value="1"/>
</dbReference>
<reference evidence="3" key="1">
    <citation type="submission" date="2018-06" db="EMBL/GenBank/DDBJ databases">
        <authorList>
            <consortium name="Pathogen Informatics"/>
            <person name="Doyle S."/>
        </authorList>
    </citation>
    <scope>NUCLEOTIDE SEQUENCE [LARGE SCALE GENOMIC DNA]</scope>
    <source>
        <strain evidence="3">NCTC13765</strain>
    </source>
</reference>